<dbReference type="Pfam" id="PF17248">
    <property type="entry name" value="DUF5317"/>
    <property type="match status" value="1"/>
</dbReference>
<dbReference type="InterPro" id="IPR035168">
    <property type="entry name" value="DUF5317"/>
</dbReference>
<proteinExistence type="predicted"/>
<evidence type="ECO:0000313" key="3">
    <source>
        <dbReference type="Proteomes" id="UP000070456"/>
    </source>
</evidence>
<keyword evidence="1" id="KW-1133">Transmembrane helix</keyword>
<accession>A0A140L4Q7</accession>
<evidence type="ECO:0000313" key="2">
    <source>
        <dbReference type="EMBL" id="KXG75532.1"/>
    </source>
</evidence>
<comment type="caution">
    <text evidence="2">The sequence shown here is derived from an EMBL/GenBank/DDBJ whole genome shotgun (WGS) entry which is preliminary data.</text>
</comment>
<feature type="transmembrane region" description="Helical" evidence="1">
    <location>
        <begin position="26"/>
        <end position="44"/>
    </location>
</feature>
<dbReference type="RefSeq" id="WP_068556270.1">
    <property type="nucleotide sequence ID" value="NZ_LOEE01000033.1"/>
</dbReference>
<dbReference type="Proteomes" id="UP000070456">
    <property type="component" value="Unassembled WGS sequence"/>
</dbReference>
<dbReference type="EMBL" id="LOEE01000033">
    <property type="protein sequence ID" value="KXG75532.1"/>
    <property type="molecule type" value="Genomic_DNA"/>
</dbReference>
<sequence length="195" mass="21990">MEGTIIGLLLGKIRGGKFRGLSEVSIHGWIILILALLLQLTPAISEDFPIFAKYRGYIYVMSMVLLILGISMNLKKKGMWAFLVGILLNLVVILFNDFQMPVSFESLKLAGLEPMIRAIERGEMAHYRSLEGITHWTKYLAKFIAIPKPYPLPKIVSIGDIFVTLGVILLIQGEMQKSKFTVRNRMITFGYKGKL</sequence>
<name>A0A140L4Q7_9FIRM</name>
<dbReference type="STRING" id="520762.AN619_16740"/>
<evidence type="ECO:0008006" key="4">
    <source>
        <dbReference type="Google" id="ProtNLM"/>
    </source>
</evidence>
<keyword evidence="1" id="KW-0812">Transmembrane</keyword>
<dbReference type="AlphaFoldDB" id="A0A140L4Q7"/>
<organism evidence="2 3">
    <name type="scientific">Thermotalea metallivorans</name>
    <dbReference type="NCBI Taxonomy" id="520762"/>
    <lineage>
        <taxon>Bacteria</taxon>
        <taxon>Bacillati</taxon>
        <taxon>Bacillota</taxon>
        <taxon>Clostridia</taxon>
        <taxon>Peptostreptococcales</taxon>
        <taxon>Thermotaleaceae</taxon>
        <taxon>Thermotalea</taxon>
    </lineage>
</organism>
<gene>
    <name evidence="2" type="ORF">AN619_16740</name>
</gene>
<keyword evidence="1" id="KW-0472">Membrane</keyword>
<keyword evidence="3" id="KW-1185">Reference proteome</keyword>
<reference evidence="2 3" key="1">
    <citation type="submission" date="2015-12" db="EMBL/GenBank/DDBJ databases">
        <title>Draft genome sequence of the thermoanaerobe Thermotalea metallivorans, an isolate from the runoff channel of the Great Artesian Basin, Australia.</title>
        <authorList>
            <person name="Patel B.K."/>
        </authorList>
    </citation>
    <scope>NUCLEOTIDE SEQUENCE [LARGE SCALE GENOMIC DNA]</scope>
    <source>
        <strain evidence="2 3">B2-1</strain>
    </source>
</reference>
<feature type="transmembrane region" description="Helical" evidence="1">
    <location>
        <begin position="56"/>
        <end position="74"/>
    </location>
</feature>
<feature type="transmembrane region" description="Helical" evidence="1">
    <location>
        <begin position="80"/>
        <end position="98"/>
    </location>
</feature>
<evidence type="ECO:0000256" key="1">
    <source>
        <dbReference type="SAM" id="Phobius"/>
    </source>
</evidence>
<protein>
    <recommendedName>
        <fullName evidence="4">DUF5317 domain-containing protein</fullName>
    </recommendedName>
</protein>